<gene>
    <name evidence="1" type="ORF">QLQ15_07345</name>
</gene>
<dbReference type="PANTHER" id="PTHR46656:SF3">
    <property type="entry name" value="PUTATIVE-RELATED"/>
    <property type="match status" value="1"/>
</dbReference>
<keyword evidence="1" id="KW-0328">Glycosyltransferase</keyword>
<dbReference type="GO" id="GO:0016757">
    <property type="term" value="F:glycosyltransferase activity"/>
    <property type="evidence" value="ECO:0007669"/>
    <property type="project" value="UniProtKB-KW"/>
</dbReference>
<dbReference type="RefSeq" id="WP_283212175.1">
    <property type="nucleotide sequence ID" value="NZ_JASGBI010000001.1"/>
</dbReference>
<keyword evidence="1" id="KW-0808">Transferase</keyword>
<keyword evidence="2" id="KW-1185">Reference proteome</keyword>
<dbReference type="Gene3D" id="3.40.50.2000">
    <property type="entry name" value="Glycogen Phosphorylase B"/>
    <property type="match status" value="1"/>
</dbReference>
<accession>A0ABT6XFN5</accession>
<reference evidence="1 2" key="1">
    <citation type="submission" date="2023-05" db="EMBL/GenBank/DDBJ databases">
        <title>Lysobacter sp. strain LF1 Genome sequencing and assembly.</title>
        <authorList>
            <person name="Jung Y."/>
        </authorList>
    </citation>
    <scope>NUCLEOTIDE SEQUENCE [LARGE SCALE GENOMIC DNA]</scope>
    <source>
        <strain evidence="1 2">LF1</strain>
    </source>
</reference>
<dbReference type="CDD" id="cd03801">
    <property type="entry name" value="GT4_PimA-like"/>
    <property type="match status" value="1"/>
</dbReference>
<name>A0ABT6XFN5_9GAMM</name>
<sequence length="477" mass="52734">MLITPLVNREPIAAPLELQVKKNGRSGRSLSATVSRAGRWAASQSWLLAAYKLMPMRIRQGVSSTFGAHVQRSLGFERTARWDEDVAFWRPEREPSAPSDDGIGVNLVGYFSGQFGLAESARAYAKALIDAGCPISLHEADIDVPHSMGDRTMRSLMGAGARHGVDIVFVNPDHFASALERMPVGSRRPRIVGFWFWELAEVPRQWLPAIEAVDEIMVATEFVADAFRAVTDKPVTTINYPLQIPISSRLARSDFGIPENAYAFLCTFDFNSAIERKNPMAVVRAFRAAFASGRDDFFLMIKSSNGGRQPDQLRRLLDEIGDDQRIQVRDDVIEGHHLHALQHACDAYVSLHRAEGLGLGMAESMRIGKPVVATGWSGNMAFMNERNSLLVDYTLTQVEAGQYPNATGMLWAEPNLDSAASLMRKLADDREWGRNIGRRAAVDIAETLSPARSADAMMRWLTTVDTSGVHPHGQQQS</sequence>
<proteinExistence type="predicted"/>
<dbReference type="Pfam" id="PF13692">
    <property type="entry name" value="Glyco_trans_1_4"/>
    <property type="match status" value="1"/>
</dbReference>
<protein>
    <submittedName>
        <fullName evidence="1">Glycosyltransferase family 4 protein</fullName>
        <ecNumber evidence="1">2.4.-.-</ecNumber>
    </submittedName>
</protein>
<organism evidence="1 2">
    <name type="scientific">Lysobacter stagni</name>
    <dbReference type="NCBI Taxonomy" id="3045172"/>
    <lineage>
        <taxon>Bacteria</taxon>
        <taxon>Pseudomonadati</taxon>
        <taxon>Pseudomonadota</taxon>
        <taxon>Gammaproteobacteria</taxon>
        <taxon>Lysobacterales</taxon>
        <taxon>Lysobacteraceae</taxon>
        <taxon>Lysobacter</taxon>
    </lineage>
</organism>
<dbReference type="EMBL" id="JASGBI010000001">
    <property type="protein sequence ID" value="MDI9238728.1"/>
    <property type="molecule type" value="Genomic_DNA"/>
</dbReference>
<dbReference type="Proteomes" id="UP001321580">
    <property type="component" value="Unassembled WGS sequence"/>
</dbReference>
<dbReference type="PANTHER" id="PTHR46656">
    <property type="entry name" value="PUTATIVE-RELATED"/>
    <property type="match status" value="1"/>
</dbReference>
<evidence type="ECO:0000313" key="2">
    <source>
        <dbReference type="Proteomes" id="UP001321580"/>
    </source>
</evidence>
<comment type="caution">
    <text evidence="1">The sequence shown here is derived from an EMBL/GenBank/DDBJ whole genome shotgun (WGS) entry which is preliminary data.</text>
</comment>
<dbReference type="SUPFAM" id="SSF53756">
    <property type="entry name" value="UDP-Glycosyltransferase/glycogen phosphorylase"/>
    <property type="match status" value="1"/>
</dbReference>
<dbReference type="EC" id="2.4.-.-" evidence="1"/>
<evidence type="ECO:0000313" key="1">
    <source>
        <dbReference type="EMBL" id="MDI9238728.1"/>
    </source>
</evidence>